<dbReference type="AlphaFoldDB" id="A0A2N8HDC7"/>
<comment type="caution">
    <text evidence="1">The sequence shown here is derived from an EMBL/GenBank/DDBJ whole genome shotgun (WGS) entry which is preliminary data.</text>
</comment>
<protein>
    <submittedName>
        <fullName evidence="1">Uncharacterized protein</fullName>
    </submittedName>
</protein>
<dbReference type="Proteomes" id="UP000236000">
    <property type="component" value="Unassembled WGS sequence"/>
</dbReference>
<evidence type="ECO:0000313" key="2">
    <source>
        <dbReference type="Proteomes" id="UP000236000"/>
    </source>
</evidence>
<reference evidence="1 2" key="1">
    <citation type="journal article" date="2017" name="BMC Genomics">
        <title>Genome sequencing of 39 Akkermansia muciniphila isolates reveals its population structure, genomic and functional diverisity, and global distribution in mammalian gut microbiotas.</title>
        <authorList>
            <person name="Guo X."/>
            <person name="Li S."/>
            <person name="Zhang J."/>
            <person name="Wu F."/>
            <person name="Li X."/>
            <person name="Wu D."/>
            <person name="Zhang M."/>
            <person name="Ou Z."/>
            <person name="Jie Z."/>
            <person name="Yan Q."/>
            <person name="Li P."/>
            <person name="Yi J."/>
            <person name="Peng Y."/>
        </authorList>
    </citation>
    <scope>NUCLEOTIDE SEQUENCE [LARGE SCALE GENOMIC DNA]</scope>
    <source>
        <strain evidence="1 2">GP24</strain>
    </source>
</reference>
<sequence>MSILKKSVYSYIPYSDDMALETGSLPLNIYQEILRKCDGRYDVFYASIHTEISYVFLVIKNNRIFVWKPYLKVPGSSEKWYSELAVRGKIKCLEEKLLEEKNSEVLMELVKEWKNLKSASWEIEEYSNPISTGVLNSIYKVLTSFWKLQVPSKGIDSTGFFLLSEFFMSSGYFSYYGMNSRIFGVSFRDYTVPGTPAREVIGLMDDLIDYGCDPTVQENDPRTHFDIGSLEYDPFIKQSW</sequence>
<accession>A0A2N8HDC7</accession>
<name>A0A2N8HDC7_9BACT</name>
<gene>
    <name evidence="1" type="ORF">CXU22_09180</name>
</gene>
<proteinExistence type="predicted"/>
<evidence type="ECO:0000313" key="1">
    <source>
        <dbReference type="EMBL" id="PNC17893.1"/>
    </source>
</evidence>
<organism evidence="1 2">
    <name type="scientific">Akkermansia muciniphila</name>
    <dbReference type="NCBI Taxonomy" id="239935"/>
    <lineage>
        <taxon>Bacteria</taxon>
        <taxon>Pseudomonadati</taxon>
        <taxon>Verrucomicrobiota</taxon>
        <taxon>Verrucomicrobiia</taxon>
        <taxon>Verrucomicrobiales</taxon>
        <taxon>Akkermansiaceae</taxon>
        <taxon>Akkermansia</taxon>
    </lineage>
</organism>
<dbReference type="EMBL" id="PJKA01000012">
    <property type="protein sequence ID" value="PNC17893.1"/>
    <property type="molecule type" value="Genomic_DNA"/>
</dbReference>